<evidence type="ECO:0000256" key="1">
    <source>
        <dbReference type="SAM" id="Phobius"/>
    </source>
</evidence>
<feature type="transmembrane region" description="Helical" evidence="1">
    <location>
        <begin position="333"/>
        <end position="352"/>
    </location>
</feature>
<feature type="transmembrane region" description="Helical" evidence="1">
    <location>
        <begin position="283"/>
        <end position="301"/>
    </location>
</feature>
<dbReference type="Pfam" id="PF14897">
    <property type="entry name" value="EpsG"/>
    <property type="match status" value="1"/>
</dbReference>
<dbReference type="EMBL" id="JACHYA010000002">
    <property type="protein sequence ID" value="MBB3171214.1"/>
    <property type="molecule type" value="Genomic_DNA"/>
</dbReference>
<evidence type="ECO:0008006" key="4">
    <source>
        <dbReference type="Google" id="ProtNLM"/>
    </source>
</evidence>
<dbReference type="AlphaFoldDB" id="A0A7W5D1K5"/>
<dbReference type="InterPro" id="IPR049458">
    <property type="entry name" value="EpsG-like"/>
</dbReference>
<feature type="transmembrane region" description="Helical" evidence="1">
    <location>
        <begin position="6"/>
        <end position="25"/>
    </location>
</feature>
<accession>A0A7W5D1K5</accession>
<proteinExistence type="predicted"/>
<keyword evidence="1" id="KW-1133">Transmembrane helix</keyword>
<evidence type="ECO:0000313" key="3">
    <source>
        <dbReference type="Proteomes" id="UP000530850"/>
    </source>
</evidence>
<dbReference type="Proteomes" id="UP000530850">
    <property type="component" value="Unassembled WGS sequence"/>
</dbReference>
<organism evidence="2 3">
    <name type="scientific">Parvibacter caecicola</name>
    <dbReference type="NCBI Taxonomy" id="747645"/>
    <lineage>
        <taxon>Bacteria</taxon>
        <taxon>Bacillati</taxon>
        <taxon>Actinomycetota</taxon>
        <taxon>Coriobacteriia</taxon>
        <taxon>Coriobacteriales</taxon>
        <taxon>Coriobacteriaceae</taxon>
        <taxon>Parvibacter</taxon>
    </lineage>
</organism>
<name>A0A7W5D1K5_9ACTN</name>
<comment type="caution">
    <text evidence="2">The sequence shown here is derived from an EMBL/GenBank/DDBJ whole genome shotgun (WGS) entry which is preliminary data.</text>
</comment>
<feature type="transmembrane region" description="Helical" evidence="1">
    <location>
        <begin position="210"/>
        <end position="233"/>
    </location>
</feature>
<dbReference type="GeneID" id="93356361"/>
<sequence>MFLYVALAGLVAVVACFGLLDDVWHNRLQQGSRQDPRTYKIVTGVLVAIALLVAWWFTAERAINIGNDTANYVELFLSFREGIQPGRRYEIGFQVYCFLVGTITDDPHVFLEITASIMYVLLAIYIFRYSDNYPLSLCLAFCFAFSVFTNELRQGFALLVILFAYQQLKQNRKVCFSLLVFLAATFHLTALICFALLFKQLAPKRVMVVFVLGAVICLLCMTGVFSAAIGPFLGDYYSRYLTNSYASSGWLATSYYVLRAGVLCLLVYACTKDLPGKDSYRDLVRWDFCLLVFVSALGFSMNLFSRVAQYFLFVSISELPNLICRSSLRNRKAVCALIGVAFILFFLVVLWLRPEWNHLYPYQSWI</sequence>
<feature type="transmembrane region" description="Helical" evidence="1">
    <location>
        <begin position="176"/>
        <end position="198"/>
    </location>
</feature>
<gene>
    <name evidence="2" type="ORF">FHR31_001026</name>
</gene>
<reference evidence="2 3" key="1">
    <citation type="submission" date="2020-08" db="EMBL/GenBank/DDBJ databases">
        <title>Sequencing the genomes of 1000 actinobacteria strains.</title>
        <authorList>
            <person name="Klenk H.-P."/>
        </authorList>
    </citation>
    <scope>NUCLEOTIDE SEQUENCE [LARGE SCALE GENOMIC DNA]</scope>
    <source>
        <strain evidence="2 3">DSM 22242</strain>
    </source>
</reference>
<keyword evidence="1" id="KW-0812">Transmembrane</keyword>
<feature type="transmembrane region" description="Helical" evidence="1">
    <location>
        <begin position="253"/>
        <end position="271"/>
    </location>
</feature>
<feature type="transmembrane region" description="Helical" evidence="1">
    <location>
        <begin position="109"/>
        <end position="127"/>
    </location>
</feature>
<protein>
    <recommendedName>
        <fullName evidence="4">EpsG family protein</fullName>
    </recommendedName>
</protein>
<feature type="transmembrane region" description="Helical" evidence="1">
    <location>
        <begin position="139"/>
        <end position="164"/>
    </location>
</feature>
<dbReference type="RefSeq" id="WP_123185066.1">
    <property type="nucleotide sequence ID" value="NZ_JACHYA010000002.1"/>
</dbReference>
<evidence type="ECO:0000313" key="2">
    <source>
        <dbReference type="EMBL" id="MBB3171214.1"/>
    </source>
</evidence>
<keyword evidence="1" id="KW-0472">Membrane</keyword>
<feature type="transmembrane region" description="Helical" evidence="1">
    <location>
        <begin position="37"/>
        <end position="57"/>
    </location>
</feature>